<feature type="transmembrane region" description="Helical" evidence="5">
    <location>
        <begin position="935"/>
        <end position="955"/>
    </location>
</feature>
<dbReference type="Pfam" id="PF14310">
    <property type="entry name" value="Fn3-like"/>
    <property type="match status" value="1"/>
</dbReference>
<accession>A0A1B2DQC5</accession>
<evidence type="ECO:0000313" key="7">
    <source>
        <dbReference type="EMBL" id="ANY69911.1"/>
    </source>
</evidence>
<dbReference type="InterPro" id="IPR002772">
    <property type="entry name" value="Glyco_hydro_3_C"/>
</dbReference>
<evidence type="ECO:0000256" key="3">
    <source>
        <dbReference type="ARBA" id="ARBA00023277"/>
    </source>
</evidence>
<dbReference type="PANTHER" id="PTHR42715:SF10">
    <property type="entry name" value="BETA-GLUCOSIDASE"/>
    <property type="match status" value="1"/>
</dbReference>
<feature type="transmembrane region" description="Helical" evidence="5">
    <location>
        <begin position="49"/>
        <end position="70"/>
    </location>
</feature>
<dbReference type="PANTHER" id="PTHR42715">
    <property type="entry name" value="BETA-GLUCOSIDASE"/>
    <property type="match status" value="1"/>
</dbReference>
<dbReference type="GO" id="GO:0004553">
    <property type="term" value="F:hydrolase activity, hydrolyzing O-glycosyl compounds"/>
    <property type="evidence" value="ECO:0007669"/>
    <property type="project" value="InterPro"/>
</dbReference>
<feature type="domain" description="Fibronectin type III-like" evidence="6">
    <location>
        <begin position="458"/>
        <end position="532"/>
    </location>
</feature>
<dbReference type="InterPro" id="IPR050288">
    <property type="entry name" value="Cellulose_deg_GH3"/>
</dbReference>
<dbReference type="Pfam" id="PF01915">
    <property type="entry name" value="Glyco_hydro_3_C"/>
    <property type="match status" value="1"/>
</dbReference>
<dbReference type="InterPro" id="IPR036881">
    <property type="entry name" value="Glyco_hydro_3_C_sf"/>
</dbReference>
<protein>
    <submittedName>
        <fullName evidence="7">Beta-glucosidase</fullName>
    </submittedName>
</protein>
<sequence length="967" mass="106236">MNITVAWEDVISVIQQIAGYLIVIGVALLAMIAVLILARRAGKPKSKFIRIQSVIAFFMILLIMVNAISLGPLENLISISLAEKGSLSAESAASSRETIEKVAEEGIVMTKNVDNILPLIDKNINVFGWASTNPIYGGTGSGSVDISTAVGILSGLENAGFKLNTELSDMYKAYRTDRPVVSINDGQDWTLPEPPVTQYSNEMLTKAKQFSDTALIVIGRVGGEGADLPHDMGGVMDGSWNEPGTKYRKATYHNNSPDYSDFKDGQTFLELSQTEKNLVDMVTKNFKKVVVVYNGSNTFEMGWTNEYEQIKGVILAGGTGVTGFNALGNILTGKVNPSGKTSDTWVNDLTVTPYFENIGHFAYTNVDEVVSKARQAWAKSDGVASFVNYVEGIYTGYRFYETASTEGLIDYDKAVQYPFGYGLSYTTFNQQMGVISEKNGSLTFEVTVSNTGSVAGKDVVEVYYNPPYTNGGIEKSSANLIGFEKTKILAPGESQKFTFNLSLDDMASYDTTGDGRYVLEAGDYAISLRTDSHHIVDEQVYTLHQNVIYDETNLRSGDKAAATNQLQFAEGDVSFLSRANKFANYTEVVAAPTDFEVKGELLANGTYDPTKYNNAADVMPVQGVNNGLEAFDLRGKDYDDPKWEDLLSQITVDEMVNFIAYGGFGTTKIDSIHLPATVIADGPAGVNSFVTQSFGTGYPSENLLAQTWNVDMAYEVAEGIIKELQDFKIHGWYGPSMNLHRSAFNGRNFEYYSEDPILSAKMAMSETQAAHDNKIIPFLKHFAFNEQETNRNALLCTWLSEQAARELYLKPFEKTVGANDGSPLAIMSVFNYIGTEWGGSTSALLNHILRDEWGFRGMVLTDYFGNYGYMDADRAVRGGSDLMLGTAGNEAIMTDLSATSVIAMRHAVKNSLYTIVNSSVYENYTGYSTPAWIKIIYIADAVLFVILALLEVALIRSYKRKRKMMTD</sequence>
<dbReference type="PRINTS" id="PR00133">
    <property type="entry name" value="GLHYDRLASE3"/>
</dbReference>
<dbReference type="Pfam" id="PF00933">
    <property type="entry name" value="Glyco_hydro_3"/>
    <property type="match status" value="1"/>
</dbReference>
<evidence type="ECO:0000256" key="4">
    <source>
        <dbReference type="RuleBase" id="RU361161"/>
    </source>
</evidence>
<evidence type="ECO:0000256" key="1">
    <source>
        <dbReference type="ARBA" id="ARBA00005336"/>
    </source>
</evidence>
<dbReference type="InterPro" id="IPR017853">
    <property type="entry name" value="GH"/>
</dbReference>
<keyword evidence="5" id="KW-1133">Transmembrane helix</keyword>
<dbReference type="GO" id="GO:0005975">
    <property type="term" value="P:carbohydrate metabolic process"/>
    <property type="evidence" value="ECO:0007669"/>
    <property type="project" value="InterPro"/>
</dbReference>
<evidence type="ECO:0000259" key="6">
    <source>
        <dbReference type="SMART" id="SM01217"/>
    </source>
</evidence>
<dbReference type="SUPFAM" id="SSF51445">
    <property type="entry name" value="(Trans)glycosidases"/>
    <property type="match status" value="1"/>
</dbReference>
<comment type="similarity">
    <text evidence="1 4">Belongs to the glycosyl hydrolase 3 family.</text>
</comment>
<keyword evidence="4" id="KW-0326">Glycosidase</keyword>
<reference evidence="7" key="1">
    <citation type="submission" date="2016-08" db="EMBL/GenBank/DDBJ databases">
        <title>Complete Genome Seqeunce of Paenibacillus sp. BIHB 4019 from tea rhizoplane.</title>
        <authorList>
            <person name="Thakur R."/>
            <person name="Swarnkar M.K."/>
            <person name="Gulati A."/>
        </authorList>
    </citation>
    <scope>NUCLEOTIDE SEQUENCE [LARGE SCALE GENOMIC DNA]</scope>
    <source>
        <strain evidence="7">BIHB4019</strain>
    </source>
</reference>
<keyword evidence="3" id="KW-0119">Carbohydrate metabolism</keyword>
<dbReference type="SUPFAM" id="SSF52279">
    <property type="entry name" value="Beta-D-glucan exohydrolase, C-terminal domain"/>
    <property type="match status" value="1"/>
</dbReference>
<dbReference type="InterPro" id="IPR026891">
    <property type="entry name" value="Fn3-like"/>
</dbReference>
<dbReference type="SMART" id="SM01217">
    <property type="entry name" value="Fn3_like"/>
    <property type="match status" value="1"/>
</dbReference>
<keyword evidence="5" id="KW-0812">Transmembrane</keyword>
<dbReference type="InterPro" id="IPR013783">
    <property type="entry name" value="Ig-like_fold"/>
</dbReference>
<organism evidence="7">
    <name type="scientific">Paenibacillus sp. BIHB 4019</name>
    <dbReference type="NCBI Taxonomy" id="1870819"/>
    <lineage>
        <taxon>Bacteria</taxon>
        <taxon>Bacillati</taxon>
        <taxon>Bacillota</taxon>
        <taxon>Bacilli</taxon>
        <taxon>Bacillales</taxon>
        <taxon>Paenibacillaceae</taxon>
        <taxon>Paenibacillus</taxon>
    </lineage>
</organism>
<dbReference type="Gene3D" id="2.60.40.10">
    <property type="entry name" value="Immunoglobulins"/>
    <property type="match status" value="1"/>
</dbReference>
<dbReference type="Gene3D" id="3.20.20.300">
    <property type="entry name" value="Glycoside hydrolase, family 3, N-terminal domain"/>
    <property type="match status" value="1"/>
</dbReference>
<keyword evidence="5" id="KW-0472">Membrane</keyword>
<evidence type="ECO:0000256" key="5">
    <source>
        <dbReference type="SAM" id="Phobius"/>
    </source>
</evidence>
<dbReference type="RefSeq" id="WP_099520874.1">
    <property type="nucleotide sequence ID" value="NZ_CP016808.1"/>
</dbReference>
<evidence type="ECO:0000256" key="2">
    <source>
        <dbReference type="ARBA" id="ARBA00022801"/>
    </source>
</evidence>
<dbReference type="InterPro" id="IPR019800">
    <property type="entry name" value="Glyco_hydro_3_AS"/>
</dbReference>
<feature type="transmembrane region" description="Helical" evidence="5">
    <location>
        <begin position="17"/>
        <end position="37"/>
    </location>
</feature>
<dbReference type="PROSITE" id="PS00775">
    <property type="entry name" value="GLYCOSYL_HYDROL_F3"/>
    <property type="match status" value="1"/>
</dbReference>
<proteinExistence type="inferred from homology"/>
<dbReference type="EMBL" id="CP016808">
    <property type="protein sequence ID" value="ANY69911.1"/>
    <property type="molecule type" value="Genomic_DNA"/>
</dbReference>
<keyword evidence="2 4" id="KW-0378">Hydrolase</keyword>
<gene>
    <name evidence="7" type="ORF">BBD42_27975</name>
</gene>
<dbReference type="Gene3D" id="3.40.50.1700">
    <property type="entry name" value="Glycoside hydrolase family 3 C-terminal domain"/>
    <property type="match status" value="1"/>
</dbReference>
<dbReference type="AlphaFoldDB" id="A0A1B2DQC5"/>
<dbReference type="InterPro" id="IPR001764">
    <property type="entry name" value="Glyco_hydro_3_N"/>
</dbReference>
<dbReference type="InterPro" id="IPR036962">
    <property type="entry name" value="Glyco_hydro_3_N_sf"/>
</dbReference>
<name>A0A1B2DQC5_9BACL</name>